<dbReference type="EMBL" id="BPLR01005998">
    <property type="protein sequence ID" value="GIY06776.1"/>
    <property type="molecule type" value="Genomic_DNA"/>
</dbReference>
<dbReference type="AlphaFoldDB" id="A0AAV4QFB0"/>
<keyword evidence="4" id="KW-1185">Reference proteome</keyword>
<dbReference type="Proteomes" id="UP001054945">
    <property type="component" value="Unassembled WGS sequence"/>
</dbReference>
<organism evidence="3 4">
    <name type="scientific">Caerostris extrusa</name>
    <name type="common">Bark spider</name>
    <name type="synonym">Caerostris bankana</name>
    <dbReference type="NCBI Taxonomy" id="172846"/>
    <lineage>
        <taxon>Eukaryota</taxon>
        <taxon>Metazoa</taxon>
        <taxon>Ecdysozoa</taxon>
        <taxon>Arthropoda</taxon>
        <taxon>Chelicerata</taxon>
        <taxon>Arachnida</taxon>
        <taxon>Araneae</taxon>
        <taxon>Araneomorphae</taxon>
        <taxon>Entelegynae</taxon>
        <taxon>Araneoidea</taxon>
        <taxon>Araneidae</taxon>
        <taxon>Caerostris</taxon>
    </lineage>
</organism>
<accession>A0AAV4QFB0</accession>
<evidence type="ECO:0000313" key="3">
    <source>
        <dbReference type="EMBL" id="GIY06776.1"/>
    </source>
</evidence>
<evidence type="ECO:0000256" key="2">
    <source>
        <dbReference type="SAM" id="Phobius"/>
    </source>
</evidence>
<reference evidence="3 4" key="1">
    <citation type="submission" date="2021-06" db="EMBL/GenBank/DDBJ databases">
        <title>Caerostris extrusa draft genome.</title>
        <authorList>
            <person name="Kono N."/>
            <person name="Arakawa K."/>
        </authorList>
    </citation>
    <scope>NUCLEOTIDE SEQUENCE [LARGE SCALE GENOMIC DNA]</scope>
</reference>
<keyword evidence="2" id="KW-0812">Transmembrane</keyword>
<keyword evidence="2" id="KW-0472">Membrane</keyword>
<feature type="transmembrane region" description="Helical" evidence="2">
    <location>
        <begin position="57"/>
        <end position="79"/>
    </location>
</feature>
<keyword evidence="2" id="KW-1133">Transmembrane helix</keyword>
<name>A0AAV4QFB0_CAEEX</name>
<evidence type="ECO:0000313" key="4">
    <source>
        <dbReference type="Proteomes" id="UP001054945"/>
    </source>
</evidence>
<feature type="compositionally biased region" description="Low complexity" evidence="1">
    <location>
        <begin position="107"/>
        <end position="119"/>
    </location>
</feature>
<comment type="caution">
    <text evidence="3">The sequence shown here is derived from an EMBL/GenBank/DDBJ whole genome shotgun (WGS) entry which is preliminary data.</text>
</comment>
<feature type="region of interest" description="Disordered" evidence="1">
    <location>
        <begin position="98"/>
        <end position="119"/>
    </location>
</feature>
<sequence>MDDDKYNSKVHQSYPIINFNKGPSVGVTLFIDVDALAAINKENVRSPRGKMKKKEIYIGYCARNISSFFFLILFIFQWGSDIKSIFHFMTATARCSRAANGEESVWGGRQNSSNGRGRS</sequence>
<evidence type="ECO:0000256" key="1">
    <source>
        <dbReference type="SAM" id="MobiDB-lite"/>
    </source>
</evidence>
<gene>
    <name evidence="3" type="ORF">CEXT_432411</name>
</gene>
<protein>
    <submittedName>
        <fullName evidence="3">Uncharacterized protein</fullName>
    </submittedName>
</protein>
<proteinExistence type="predicted"/>